<evidence type="ECO:0000256" key="2">
    <source>
        <dbReference type="ARBA" id="ARBA00004196"/>
    </source>
</evidence>
<dbReference type="InterPro" id="IPR045834">
    <property type="entry name" value="Csd3_N2"/>
</dbReference>
<evidence type="ECO:0000256" key="7">
    <source>
        <dbReference type="ARBA" id="ARBA00023049"/>
    </source>
</evidence>
<keyword evidence="3" id="KW-0645">Protease</keyword>
<dbReference type="SUPFAM" id="SSF51261">
    <property type="entry name" value="Duplicated hybrid motif"/>
    <property type="match status" value="1"/>
</dbReference>
<evidence type="ECO:0000256" key="5">
    <source>
        <dbReference type="ARBA" id="ARBA00022801"/>
    </source>
</evidence>
<comment type="cofactor">
    <cofactor evidence="1">
        <name>Zn(2+)</name>
        <dbReference type="ChEBI" id="CHEBI:29105"/>
    </cofactor>
</comment>
<dbReference type="AlphaFoldDB" id="A0AA49GS96"/>
<feature type="domain" description="Csd3-like second N-terminal" evidence="9">
    <location>
        <begin position="144"/>
        <end position="257"/>
    </location>
</feature>
<keyword evidence="4" id="KW-0479">Metal-binding</keyword>
<comment type="subcellular location">
    <subcellularLocation>
        <location evidence="2">Cell envelope</location>
    </subcellularLocation>
</comment>
<protein>
    <submittedName>
        <fullName evidence="10">Peptidoglycan DD-metalloendopeptidase family protein</fullName>
    </submittedName>
</protein>
<keyword evidence="6" id="KW-0862">Zinc</keyword>
<dbReference type="Pfam" id="PF01551">
    <property type="entry name" value="Peptidase_M23"/>
    <property type="match status" value="1"/>
</dbReference>
<accession>A0AA49GS96</accession>
<proteinExistence type="predicted"/>
<evidence type="ECO:0000259" key="8">
    <source>
        <dbReference type="Pfam" id="PF01551"/>
    </source>
</evidence>
<dbReference type="EMBL" id="CP120682">
    <property type="protein sequence ID" value="WKN39081.1"/>
    <property type="molecule type" value="Genomic_DNA"/>
</dbReference>
<organism evidence="10">
    <name type="scientific">Roseihalotalea indica</name>
    <dbReference type="NCBI Taxonomy" id="2867963"/>
    <lineage>
        <taxon>Bacteria</taxon>
        <taxon>Pseudomonadati</taxon>
        <taxon>Bacteroidota</taxon>
        <taxon>Cytophagia</taxon>
        <taxon>Cytophagales</taxon>
        <taxon>Catalimonadaceae</taxon>
        <taxon>Roseihalotalea</taxon>
    </lineage>
</organism>
<dbReference type="GO" id="GO:0006508">
    <property type="term" value="P:proteolysis"/>
    <property type="evidence" value="ECO:0007669"/>
    <property type="project" value="UniProtKB-KW"/>
</dbReference>
<dbReference type="GO" id="GO:0004222">
    <property type="term" value="F:metalloendopeptidase activity"/>
    <property type="evidence" value="ECO:0007669"/>
    <property type="project" value="TreeGrafter"/>
</dbReference>
<feature type="domain" description="M23ase beta-sheet core" evidence="8">
    <location>
        <begin position="270"/>
        <end position="365"/>
    </location>
</feature>
<dbReference type="CDD" id="cd12797">
    <property type="entry name" value="M23_peptidase"/>
    <property type="match status" value="1"/>
</dbReference>
<dbReference type="InterPro" id="IPR016047">
    <property type="entry name" value="M23ase_b-sheet_dom"/>
</dbReference>
<evidence type="ECO:0000256" key="6">
    <source>
        <dbReference type="ARBA" id="ARBA00022833"/>
    </source>
</evidence>
<evidence type="ECO:0000259" key="9">
    <source>
        <dbReference type="Pfam" id="PF19425"/>
    </source>
</evidence>
<reference evidence="10" key="1">
    <citation type="journal article" date="2023" name="Comput. Struct. Biotechnol. J.">
        <title>Discovery of a novel marine Bacteroidetes with a rich repertoire of carbohydrate-active enzymes.</title>
        <authorList>
            <person name="Chen B."/>
            <person name="Liu G."/>
            <person name="Chen Q."/>
            <person name="Wang H."/>
            <person name="Liu L."/>
            <person name="Tang K."/>
        </authorList>
    </citation>
    <scope>NUCLEOTIDE SEQUENCE</scope>
    <source>
        <strain evidence="10">TK19036</strain>
    </source>
</reference>
<dbReference type="InterPro" id="IPR011055">
    <property type="entry name" value="Dup_hybrid_motif"/>
</dbReference>
<dbReference type="Pfam" id="PF19425">
    <property type="entry name" value="Csd3_N2"/>
    <property type="match status" value="1"/>
</dbReference>
<dbReference type="Gene3D" id="3.10.450.350">
    <property type="match status" value="1"/>
</dbReference>
<dbReference type="PANTHER" id="PTHR21666">
    <property type="entry name" value="PEPTIDASE-RELATED"/>
    <property type="match status" value="1"/>
</dbReference>
<dbReference type="GO" id="GO:0030313">
    <property type="term" value="C:cell envelope"/>
    <property type="evidence" value="ECO:0007669"/>
    <property type="project" value="UniProtKB-SubCell"/>
</dbReference>
<evidence type="ECO:0000313" key="10">
    <source>
        <dbReference type="EMBL" id="WKN39081.1"/>
    </source>
</evidence>
<dbReference type="InterPro" id="IPR050570">
    <property type="entry name" value="Cell_wall_metabolism_enzyme"/>
</dbReference>
<reference evidence="10" key="2">
    <citation type="journal article" date="2024" name="Antonie Van Leeuwenhoek">
        <title>Roseihalotalea indica gen. nov., sp. nov., a halophilic Bacteroidetes from mesopelagic Southwest Indian Ocean with higher carbohydrate metabolic potential.</title>
        <authorList>
            <person name="Chen B."/>
            <person name="Zhang M."/>
            <person name="Lin D."/>
            <person name="Ye J."/>
            <person name="Tang K."/>
        </authorList>
    </citation>
    <scope>NUCLEOTIDE SEQUENCE</scope>
    <source>
        <strain evidence="10">TK19036</strain>
    </source>
</reference>
<dbReference type="FunFam" id="2.70.70.10:FF:000002">
    <property type="entry name" value="Murein DD-endopeptidase MepM"/>
    <property type="match status" value="1"/>
</dbReference>
<dbReference type="GO" id="GO:0046872">
    <property type="term" value="F:metal ion binding"/>
    <property type="evidence" value="ECO:0007669"/>
    <property type="project" value="UniProtKB-KW"/>
</dbReference>
<keyword evidence="7" id="KW-0482">Metalloprotease</keyword>
<evidence type="ECO:0000256" key="4">
    <source>
        <dbReference type="ARBA" id="ARBA00022723"/>
    </source>
</evidence>
<keyword evidence="5" id="KW-0378">Hydrolase</keyword>
<gene>
    <name evidence="10" type="ORF">K4G66_10265</name>
</gene>
<dbReference type="PANTHER" id="PTHR21666:SF288">
    <property type="entry name" value="CELL DIVISION PROTEIN YTFB"/>
    <property type="match status" value="1"/>
</dbReference>
<name>A0AA49GS96_9BACT</name>
<dbReference type="Gene3D" id="2.70.70.10">
    <property type="entry name" value="Glucose Permease (Domain IIA)"/>
    <property type="match status" value="1"/>
</dbReference>
<sequence>MSTLAVPPSASTVADTASAMPVIESVVEEEPEPTLMYGIEVDSFNVVEASVQPNQFLSQILRKYNVSYGTIDRLAKRSREIFDVRKIRENRNYTLLCSHDSASTAQYFIYEPSNLEYVVFDLTDSVDIYKGQHKIDTLVKDFTGIIDYSIYQTLQDGDAMTELASVMAEIYAWQLDLFKVQKGDRFKIIYEEIQIRGEPVGIGRVLAAHFEREDESHYAFYYDQQGKADYFDERGNSLRKAFLKAPLHYSRISSRFSHSRLHPVLKVRRPHYGIDYAAPKGTPVRAVGDGVVVKANYSGGAGHFVKIRHNSTYTTGYMHLSKYGEGIKPGKKVQQGDVIGYVGSTGISTGPHLDYRIWKNGKAVDALSIEMPSSEPIKDEHKETYQEYMEGMMDHLNQLSYPKRQFILANAKSNVRVVDLGDQSL</sequence>
<evidence type="ECO:0000256" key="1">
    <source>
        <dbReference type="ARBA" id="ARBA00001947"/>
    </source>
</evidence>
<evidence type="ECO:0000256" key="3">
    <source>
        <dbReference type="ARBA" id="ARBA00022670"/>
    </source>
</evidence>